<reference evidence="2 3" key="1">
    <citation type="journal article" date="2015" name="Genome Biol. Evol.">
        <title>Comparative Genomics of a Bacterivorous Green Alga Reveals Evolutionary Causalities and Consequences of Phago-Mixotrophic Mode of Nutrition.</title>
        <authorList>
            <person name="Burns J.A."/>
            <person name="Paasch A."/>
            <person name="Narechania A."/>
            <person name="Kim E."/>
        </authorList>
    </citation>
    <scope>NUCLEOTIDE SEQUENCE [LARGE SCALE GENOMIC DNA]</scope>
    <source>
        <strain evidence="2 3">PLY_AMNH</strain>
    </source>
</reference>
<protein>
    <submittedName>
        <fullName evidence="2">Uncharacterized protein</fullName>
    </submittedName>
</protein>
<gene>
    <name evidence="2" type="ORF">CYMTET_47039</name>
</gene>
<keyword evidence="3" id="KW-1185">Reference proteome</keyword>
<comment type="caution">
    <text evidence="2">The sequence shown here is derived from an EMBL/GenBank/DDBJ whole genome shotgun (WGS) entry which is preliminary data.</text>
</comment>
<feature type="region of interest" description="Disordered" evidence="1">
    <location>
        <begin position="92"/>
        <end position="127"/>
    </location>
</feature>
<dbReference type="Proteomes" id="UP001190700">
    <property type="component" value="Unassembled WGS sequence"/>
</dbReference>
<name>A0AAE0BWD8_9CHLO</name>
<feature type="compositionally biased region" description="Basic and acidic residues" evidence="1">
    <location>
        <begin position="92"/>
        <end position="105"/>
    </location>
</feature>
<evidence type="ECO:0000256" key="1">
    <source>
        <dbReference type="SAM" id="MobiDB-lite"/>
    </source>
</evidence>
<dbReference type="AlphaFoldDB" id="A0AAE0BWD8"/>
<accession>A0AAE0BWD8</accession>
<proteinExistence type="predicted"/>
<feature type="region of interest" description="Disordered" evidence="1">
    <location>
        <begin position="26"/>
        <end position="55"/>
    </location>
</feature>
<evidence type="ECO:0000313" key="3">
    <source>
        <dbReference type="Proteomes" id="UP001190700"/>
    </source>
</evidence>
<evidence type="ECO:0000313" key="2">
    <source>
        <dbReference type="EMBL" id="KAK3243299.1"/>
    </source>
</evidence>
<dbReference type="EMBL" id="LGRX02032980">
    <property type="protein sequence ID" value="KAK3243299.1"/>
    <property type="molecule type" value="Genomic_DNA"/>
</dbReference>
<sequence>MNFASHINIHLSSWVSVDVIKSEQAPLASRCSPKGKAQPVKNPQQSPFDPADSDDVEYTVPVIKTERLAIGLNHVVGHFTANRAQTWDANIFEKDWKPQDDENGKSNKRRKVEVQQEATAASHLVFG</sequence>
<organism evidence="2 3">
    <name type="scientific">Cymbomonas tetramitiformis</name>
    <dbReference type="NCBI Taxonomy" id="36881"/>
    <lineage>
        <taxon>Eukaryota</taxon>
        <taxon>Viridiplantae</taxon>
        <taxon>Chlorophyta</taxon>
        <taxon>Pyramimonadophyceae</taxon>
        <taxon>Pyramimonadales</taxon>
        <taxon>Pyramimonadaceae</taxon>
        <taxon>Cymbomonas</taxon>
    </lineage>
</organism>